<dbReference type="Proteomes" id="UP000259040">
    <property type="component" value="Segment"/>
</dbReference>
<feature type="compositionally biased region" description="Polar residues" evidence="1">
    <location>
        <begin position="1"/>
        <end position="16"/>
    </location>
</feature>
<evidence type="ECO:0000313" key="4">
    <source>
        <dbReference type="Proteomes" id="UP000259040"/>
    </source>
</evidence>
<accession>A0A345M8C5</accession>
<feature type="region of interest" description="Disordered" evidence="1">
    <location>
        <begin position="1"/>
        <end position="21"/>
    </location>
</feature>
<keyword evidence="3" id="KW-0255">Endonuclease</keyword>
<name>A0A345M8C5_9CAUD</name>
<dbReference type="EMBL" id="MH576964">
    <property type="protein sequence ID" value="AXH66746.1"/>
    <property type="molecule type" value="Genomic_DNA"/>
</dbReference>
<gene>
    <name evidence="3" type="primary">283</name>
    <name evidence="2" type="synonym">26</name>
    <name evidence="2" type="ORF">SEA_STARBOW_26</name>
    <name evidence="3" type="ORF">SEA_STARBOW_283</name>
</gene>
<organism evidence="3 4">
    <name type="scientific">Streptomyces phage Starbow</name>
    <dbReference type="NCBI Taxonomy" id="2283266"/>
    <lineage>
        <taxon>Viruses</taxon>
        <taxon>Duplodnaviria</taxon>
        <taxon>Heunggongvirae</taxon>
        <taxon>Uroviricota</taxon>
        <taxon>Caudoviricetes</taxon>
        <taxon>Stanwilliamsviridae</taxon>
        <taxon>Boydwoodruffvirinae</taxon>
        <taxon>Karimacvirus</taxon>
        <taxon>Karimacvirus karimac</taxon>
        <taxon>Streptomyces virus Karimac</taxon>
    </lineage>
</organism>
<keyword evidence="3" id="KW-0540">Nuclease</keyword>
<keyword evidence="3" id="KW-0378">Hydrolase</keyword>
<dbReference type="Gene3D" id="1.10.30.50">
    <property type="match status" value="1"/>
</dbReference>
<proteinExistence type="predicted"/>
<feature type="region of interest" description="Disordered" evidence="1">
    <location>
        <begin position="133"/>
        <end position="153"/>
    </location>
</feature>
<reference evidence="3 4" key="1">
    <citation type="submission" date="2018-07" db="EMBL/GenBank/DDBJ databases">
        <authorList>
            <person name="Boyd E.M."/>
            <person name="Barkley D.B."/>
            <person name="Naeem H."/>
            <person name="Vanhorne R."/>
            <person name="Nayek S."/>
            <person name="Layton S.R."/>
            <person name="Hughes L.E."/>
            <person name="Garlena R.A."/>
            <person name="Russell D.A."/>
            <person name="Pope W.H."/>
            <person name="Jacobs-Sera D."/>
            <person name="Hatfull G.F."/>
        </authorList>
    </citation>
    <scope>NUCLEOTIDE SEQUENCE [LARGE SCALE GENOMIC DNA]</scope>
</reference>
<protein>
    <submittedName>
        <fullName evidence="3">HNH endonuclease</fullName>
    </submittedName>
</protein>
<dbReference type="EMBL" id="MH576964">
    <property type="protein sequence ID" value="AXH66536.1"/>
    <property type="molecule type" value="Genomic_DNA"/>
</dbReference>
<evidence type="ECO:0000256" key="1">
    <source>
        <dbReference type="SAM" id="MobiDB-lite"/>
    </source>
</evidence>
<evidence type="ECO:0000313" key="3">
    <source>
        <dbReference type="EMBL" id="AXH66746.1"/>
    </source>
</evidence>
<sequence>MITTTAPVTAHNANTHQCRDNDRTAGSAYRRQLLATVLYLASLTGHSDGETYAVCVGCGENAYVGGAPRNMDTLNLGHCEADATGGTYCAANMLPLCRQCNEDMGKDALTDVLVPLYDNRHMWDGKLIKDAGKVKQGPQANRGRANWTRPTGV</sequence>
<dbReference type="GO" id="GO:0004519">
    <property type="term" value="F:endonuclease activity"/>
    <property type="evidence" value="ECO:0007669"/>
    <property type="project" value="UniProtKB-KW"/>
</dbReference>
<evidence type="ECO:0000313" key="2">
    <source>
        <dbReference type="EMBL" id="AXH66536.1"/>
    </source>
</evidence>